<keyword evidence="1" id="KW-0472">Membrane</keyword>
<dbReference type="InterPro" id="IPR052026">
    <property type="entry name" value="ExeA_AAA_ATPase_DNA-bind"/>
</dbReference>
<dbReference type="STRING" id="247633.GP2143_05510"/>
<evidence type="ECO:0000313" key="4">
    <source>
        <dbReference type="Proteomes" id="UP000004931"/>
    </source>
</evidence>
<dbReference type="InterPro" id="IPR003593">
    <property type="entry name" value="AAA+_ATPase"/>
</dbReference>
<dbReference type="CDD" id="cd00009">
    <property type="entry name" value="AAA"/>
    <property type="match status" value="1"/>
</dbReference>
<organism evidence="3 4">
    <name type="scientific">marine gamma proteobacterium HTCC2143</name>
    <dbReference type="NCBI Taxonomy" id="247633"/>
    <lineage>
        <taxon>Bacteria</taxon>
        <taxon>Pseudomonadati</taxon>
        <taxon>Pseudomonadota</taxon>
        <taxon>Gammaproteobacteria</taxon>
        <taxon>Cellvibrionales</taxon>
        <taxon>Spongiibacteraceae</taxon>
        <taxon>BD1-7 clade</taxon>
    </lineage>
</organism>
<dbReference type="AlphaFoldDB" id="A0YBF2"/>
<dbReference type="Proteomes" id="UP000004931">
    <property type="component" value="Unassembled WGS sequence"/>
</dbReference>
<keyword evidence="4" id="KW-1185">Reference proteome</keyword>
<protein>
    <submittedName>
        <fullName evidence="3">Type II secretory pathway, component ExeA (Predicted ATPase)</fullName>
    </submittedName>
</protein>
<keyword evidence="1" id="KW-0812">Transmembrane</keyword>
<name>A0YBF2_9GAMM</name>
<feature type="domain" description="AAA+ ATPase" evidence="2">
    <location>
        <begin position="42"/>
        <end position="186"/>
    </location>
</feature>
<dbReference type="OrthoDB" id="9780149at2"/>
<gene>
    <name evidence="3" type="ORF">GP2143_05510</name>
</gene>
<dbReference type="PANTHER" id="PTHR35894">
    <property type="entry name" value="GENERAL SECRETION PATHWAY PROTEIN A-RELATED"/>
    <property type="match status" value="1"/>
</dbReference>
<dbReference type="PANTHER" id="PTHR35894:SF1">
    <property type="entry name" value="PHOSPHORIBULOKINASE _ URIDINE KINASE FAMILY"/>
    <property type="match status" value="1"/>
</dbReference>
<evidence type="ECO:0000256" key="1">
    <source>
        <dbReference type="SAM" id="Phobius"/>
    </source>
</evidence>
<dbReference type="InterPro" id="IPR049945">
    <property type="entry name" value="AAA_22"/>
</dbReference>
<dbReference type="EMBL" id="AAVT01000002">
    <property type="protein sequence ID" value="EAW31882.1"/>
    <property type="molecule type" value="Genomic_DNA"/>
</dbReference>
<feature type="transmembrane region" description="Helical" evidence="1">
    <location>
        <begin position="277"/>
        <end position="296"/>
    </location>
</feature>
<evidence type="ECO:0000259" key="2">
    <source>
        <dbReference type="SMART" id="SM00382"/>
    </source>
</evidence>
<accession>A0YBF2</accession>
<keyword evidence="1" id="KW-1133">Transmembrane helix</keyword>
<evidence type="ECO:0000313" key="3">
    <source>
        <dbReference type="EMBL" id="EAW31882.1"/>
    </source>
</evidence>
<dbReference type="Gene3D" id="3.40.50.300">
    <property type="entry name" value="P-loop containing nucleotide triphosphate hydrolases"/>
    <property type="match status" value="1"/>
</dbReference>
<proteinExistence type="predicted"/>
<dbReference type="eggNOG" id="COG3267">
    <property type="taxonomic scope" value="Bacteria"/>
</dbReference>
<dbReference type="InterPro" id="IPR027417">
    <property type="entry name" value="P-loop_NTPase"/>
</dbReference>
<dbReference type="SMART" id="SM00382">
    <property type="entry name" value="AAA"/>
    <property type="match status" value="1"/>
</dbReference>
<reference evidence="3 4" key="1">
    <citation type="journal article" date="2010" name="J. Bacteriol.">
        <title>Genome sequence of the oligotrophic marine Gammaproteobacterium HTCC2143, isolated from the Oregon Coast.</title>
        <authorList>
            <person name="Oh H.M."/>
            <person name="Kang I."/>
            <person name="Ferriera S."/>
            <person name="Giovannoni S.J."/>
            <person name="Cho J.C."/>
        </authorList>
    </citation>
    <scope>NUCLEOTIDE SEQUENCE [LARGE SCALE GENOMIC DNA]</scope>
    <source>
        <strain evidence="3 4">HTCC2143</strain>
    </source>
</reference>
<dbReference type="GO" id="GO:0016887">
    <property type="term" value="F:ATP hydrolysis activity"/>
    <property type="evidence" value="ECO:0007669"/>
    <property type="project" value="InterPro"/>
</dbReference>
<sequence>MYQQYFGLTESPFSIAPDPRYLYLSDKHREALGHLIYGVGDQGGFVLLTGEVGTGKTTICRCLLQQVPDNAEIAFIINPRQSINQLLQSIFGDLGLPHQKGDTSKDLIDQLNSHLLDAHSRGINTILIIDEAQNLSVDVLEQLRLLTNLETNEKKLLQLVLLGQPELNDLLAKPELRQLAQRVTARYHLPPLSKLDIAEYIEHRLAVAGCRAQLFPPSSIKTIFQLSQGIPRLINLICDRTLLGIYATNQQQATPAIVKKASQEIFPEKAVFPKRQVALMGIVLLGLVSFLVWALLSGEVTKKLGISNETNPVVQKQVNNVSAVPYRYPVPSSSVLVLQQQLFEPRSLPVVMARNAYDDYSLLTDIHYCVKSTAYPLAEFRQLRIVEDLRPAAIATITHQEGNNKASTFHEHHLSFKGDVWLHHSERVPVVKELREGLGLAQNAIIDWSLLMAFIAAVYKGDTVLASIELEGR</sequence>
<dbReference type="Pfam" id="PF13401">
    <property type="entry name" value="AAA_22"/>
    <property type="match status" value="1"/>
</dbReference>
<dbReference type="SUPFAM" id="SSF52540">
    <property type="entry name" value="P-loop containing nucleoside triphosphate hydrolases"/>
    <property type="match status" value="1"/>
</dbReference>
<comment type="caution">
    <text evidence="3">The sequence shown here is derived from an EMBL/GenBank/DDBJ whole genome shotgun (WGS) entry which is preliminary data.</text>
</comment>